<sequence>MAMSMANVSLLAGAVDAGCFGSLSNVSVPAIALKAYRPEFHSVMGHNARARKVWDLPWEAFHEAGIYNRKDNSLYISSNYKGPGEKINITVVSLDSEDYPYRSTHFSDLAMANGGTTYYPPGSLRNQTPPMQLWCDEGDFQHYAKLLAVDPNTNKSTTILTNFLGRNFSSLNDARQHPITGDLWFTDADYGYFQHFRPEPTQPKQVYRLDPGTGVVQVVADGFAQPNGLEFSPDLKTLYVTDTGSQQFEVVPTRPATIYAFDLVGMRRLENRRTFAWADEGFPDGIHCDTHGNVWAGCGDGVHVWNSEGILLGKIVVGETSNNFAFAPGKVFVFSNTRLWVVENVRAQGREVCKDFGVGCP</sequence>
<dbReference type="Gene3D" id="2.120.10.30">
    <property type="entry name" value="TolB, C-terminal domain"/>
    <property type="match status" value="1"/>
</dbReference>
<proteinExistence type="predicted"/>
<keyword evidence="4" id="KW-1185">Reference proteome</keyword>
<protein>
    <recommendedName>
        <fullName evidence="2">SMP-30/Gluconolactonase/LRE-like region domain-containing protein</fullName>
    </recommendedName>
</protein>
<feature type="chain" id="PRO_5045905944" description="SMP-30/Gluconolactonase/LRE-like region domain-containing protein" evidence="1">
    <location>
        <begin position="18"/>
        <end position="361"/>
    </location>
</feature>
<dbReference type="InterPro" id="IPR011042">
    <property type="entry name" value="6-blade_b-propeller_TolB-like"/>
</dbReference>
<dbReference type="EMBL" id="BAAFGZ010000270">
    <property type="protein sequence ID" value="GAB0137338.1"/>
    <property type="molecule type" value="Genomic_DNA"/>
</dbReference>
<evidence type="ECO:0000313" key="4">
    <source>
        <dbReference type="Proteomes" id="UP001562357"/>
    </source>
</evidence>
<accession>A0ABQ0CV58</accession>
<feature type="domain" description="SMP-30/Gluconolactonase/LRE-like region" evidence="2">
    <location>
        <begin position="146"/>
        <end position="324"/>
    </location>
</feature>
<evidence type="ECO:0000256" key="1">
    <source>
        <dbReference type="SAM" id="SignalP"/>
    </source>
</evidence>
<evidence type="ECO:0000259" key="2">
    <source>
        <dbReference type="Pfam" id="PF08450"/>
    </source>
</evidence>
<dbReference type="Pfam" id="PF08450">
    <property type="entry name" value="SGL"/>
    <property type="match status" value="1"/>
</dbReference>
<dbReference type="PANTHER" id="PTHR47064:SF2">
    <property type="entry name" value="SMP-30_GLUCONOLACTONASE_LRE-LIKE REGION DOMAIN-CONTAINING PROTEIN-RELATED"/>
    <property type="match status" value="1"/>
</dbReference>
<organism evidence="3 4">
    <name type="scientific">Epichloe bromicola</name>
    <dbReference type="NCBI Taxonomy" id="79588"/>
    <lineage>
        <taxon>Eukaryota</taxon>
        <taxon>Fungi</taxon>
        <taxon>Dikarya</taxon>
        <taxon>Ascomycota</taxon>
        <taxon>Pezizomycotina</taxon>
        <taxon>Sordariomycetes</taxon>
        <taxon>Hypocreomycetidae</taxon>
        <taxon>Hypocreales</taxon>
        <taxon>Clavicipitaceae</taxon>
        <taxon>Epichloe</taxon>
    </lineage>
</organism>
<reference evidence="4" key="1">
    <citation type="submission" date="2024-06" db="EMBL/GenBank/DDBJ databases">
        <title>Draft Genome Sequences of Epichloe bromicola Strains Isolated from Elymus ciliaris.</title>
        <authorList>
            <consortium name="Epichloe bromicola genome sequencing consortium"/>
            <person name="Miura A."/>
            <person name="Imano S."/>
            <person name="Ashida A."/>
            <person name="Sato I."/>
            <person name="Chiba S."/>
            <person name="Tanaka A."/>
            <person name="Camagna M."/>
            <person name="Takemoto D."/>
        </authorList>
    </citation>
    <scope>NUCLEOTIDE SEQUENCE [LARGE SCALE GENOMIC DNA]</scope>
    <source>
        <strain evidence="4">DP</strain>
    </source>
</reference>
<name>A0ABQ0CV58_9HYPO</name>
<dbReference type="PANTHER" id="PTHR47064">
    <property type="entry name" value="PUTATIVE (AFU_ORTHOLOGUE AFUA_1G08990)-RELATED"/>
    <property type="match status" value="1"/>
</dbReference>
<keyword evidence="1" id="KW-0732">Signal</keyword>
<dbReference type="InterPro" id="IPR052988">
    <property type="entry name" value="Oryzine_lactonohydrolase"/>
</dbReference>
<evidence type="ECO:0000313" key="3">
    <source>
        <dbReference type="EMBL" id="GAB0137338.1"/>
    </source>
</evidence>
<feature type="signal peptide" evidence="1">
    <location>
        <begin position="1"/>
        <end position="17"/>
    </location>
</feature>
<dbReference type="Proteomes" id="UP001562357">
    <property type="component" value="Unassembled WGS sequence"/>
</dbReference>
<comment type="caution">
    <text evidence="3">The sequence shown here is derived from an EMBL/GenBank/DDBJ whole genome shotgun (WGS) entry which is preliminary data.</text>
</comment>
<gene>
    <name evidence="3" type="primary">g5609</name>
    <name evidence="3" type="ORF">EsDP_00005609</name>
</gene>
<dbReference type="InterPro" id="IPR013658">
    <property type="entry name" value="SGL"/>
</dbReference>
<dbReference type="SUPFAM" id="SSF63829">
    <property type="entry name" value="Calcium-dependent phosphotriesterase"/>
    <property type="match status" value="1"/>
</dbReference>